<dbReference type="EMBL" id="MGGR01000002">
    <property type="protein sequence ID" value="OGM34886.1"/>
    <property type="molecule type" value="Genomic_DNA"/>
</dbReference>
<protein>
    <submittedName>
        <fullName evidence="1">Uncharacterized protein</fullName>
    </submittedName>
</protein>
<comment type="caution">
    <text evidence="1">The sequence shown here is derived from an EMBL/GenBank/DDBJ whole genome shotgun (WGS) entry which is preliminary data.</text>
</comment>
<name>A0A1F7Z5J0_9BACT</name>
<sequence>MSEAEQTIEGQEIVRLKDGYNAVFLPDILQKGLYQNLQFRVLSPEDTQASLEAFFTQIKEQGGRIEHQYEVDVDLGVNEDLLGGREIGTRRVAMVYKEPLGTT</sequence>
<reference evidence="1 2" key="1">
    <citation type="journal article" date="2016" name="Nat. Commun.">
        <title>Thousands of microbial genomes shed light on interconnected biogeochemical processes in an aquifer system.</title>
        <authorList>
            <person name="Anantharaman K."/>
            <person name="Brown C.T."/>
            <person name="Hug L.A."/>
            <person name="Sharon I."/>
            <person name="Castelle C.J."/>
            <person name="Probst A.J."/>
            <person name="Thomas B.C."/>
            <person name="Singh A."/>
            <person name="Wilkins M.J."/>
            <person name="Karaoz U."/>
            <person name="Brodie E.L."/>
            <person name="Williams K.H."/>
            <person name="Hubbard S.S."/>
            <person name="Banfield J.F."/>
        </authorList>
    </citation>
    <scope>NUCLEOTIDE SEQUENCE [LARGE SCALE GENOMIC DNA]</scope>
</reference>
<evidence type="ECO:0000313" key="1">
    <source>
        <dbReference type="EMBL" id="OGM34886.1"/>
    </source>
</evidence>
<dbReference type="AlphaFoldDB" id="A0A1F7Z5J0"/>
<evidence type="ECO:0000313" key="2">
    <source>
        <dbReference type="Proteomes" id="UP000177169"/>
    </source>
</evidence>
<accession>A0A1F7Z5J0</accession>
<dbReference type="Proteomes" id="UP000177169">
    <property type="component" value="Unassembled WGS sequence"/>
</dbReference>
<dbReference type="STRING" id="1802505.A3D01_00215"/>
<proteinExistence type="predicted"/>
<organism evidence="1 2">
    <name type="scientific">Candidatus Woesebacteria bacterium RIFCSPHIGHO2_02_FULL_39_13</name>
    <dbReference type="NCBI Taxonomy" id="1802505"/>
    <lineage>
        <taxon>Bacteria</taxon>
        <taxon>Candidatus Woeseibacteriota</taxon>
    </lineage>
</organism>
<gene>
    <name evidence="1" type="ORF">A3D01_00215</name>
</gene>